<keyword evidence="1" id="KW-0812">Transmembrane</keyword>
<keyword evidence="1" id="KW-1133">Transmembrane helix</keyword>
<evidence type="ECO:0000313" key="3">
    <source>
        <dbReference type="Proteomes" id="UP000524237"/>
    </source>
</evidence>
<keyword evidence="3" id="KW-1185">Reference proteome</keyword>
<dbReference type="InterPro" id="IPR025443">
    <property type="entry name" value="DUF4307"/>
</dbReference>
<proteinExistence type="predicted"/>
<accession>A0A7W3JRZ4</accession>
<gene>
    <name evidence="2" type="ORF">FB555_000172</name>
</gene>
<dbReference type="Proteomes" id="UP000524237">
    <property type="component" value="Unassembled WGS sequence"/>
</dbReference>
<protein>
    <recommendedName>
        <fullName evidence="4">DUF4307 domain-containing protein</fullName>
    </recommendedName>
</protein>
<organism evidence="2 3">
    <name type="scientific">Alpinimonas psychrophila</name>
    <dbReference type="NCBI Taxonomy" id="748908"/>
    <lineage>
        <taxon>Bacteria</taxon>
        <taxon>Bacillati</taxon>
        <taxon>Actinomycetota</taxon>
        <taxon>Actinomycetes</taxon>
        <taxon>Micrococcales</taxon>
        <taxon>Microbacteriaceae</taxon>
        <taxon>Alpinimonas</taxon>
    </lineage>
</organism>
<sequence length="133" mass="14633">MSTQLDDRYGRSPKNANPLRRRILLGSIAALTLGAIIVWLLWTDVLGLKPSVVFRDTGHSLISDAQVSVSFDLTVTEGREAACAIQALNPDFAVVGWKIFVYPASTERIRQITETVTTSEFATTGLVYSCWLT</sequence>
<comment type="caution">
    <text evidence="2">The sequence shown here is derived from an EMBL/GenBank/DDBJ whole genome shotgun (WGS) entry which is preliminary data.</text>
</comment>
<reference evidence="2 3" key="1">
    <citation type="submission" date="2020-07" db="EMBL/GenBank/DDBJ databases">
        <title>Sequencing the genomes of 1000 actinobacteria strains.</title>
        <authorList>
            <person name="Klenk H.-P."/>
        </authorList>
    </citation>
    <scope>NUCLEOTIDE SEQUENCE [LARGE SCALE GENOMIC DNA]</scope>
    <source>
        <strain evidence="2 3">DSM 23737</strain>
    </source>
</reference>
<evidence type="ECO:0000313" key="2">
    <source>
        <dbReference type="EMBL" id="MBA8828101.1"/>
    </source>
</evidence>
<dbReference type="RefSeq" id="WP_182483558.1">
    <property type="nucleotide sequence ID" value="NZ_JACGWU010000001.1"/>
</dbReference>
<evidence type="ECO:0008006" key="4">
    <source>
        <dbReference type="Google" id="ProtNLM"/>
    </source>
</evidence>
<name>A0A7W3JRZ4_9MICO</name>
<dbReference type="AlphaFoldDB" id="A0A7W3JRZ4"/>
<evidence type="ECO:0000256" key="1">
    <source>
        <dbReference type="SAM" id="Phobius"/>
    </source>
</evidence>
<feature type="transmembrane region" description="Helical" evidence="1">
    <location>
        <begin position="21"/>
        <end position="42"/>
    </location>
</feature>
<dbReference type="EMBL" id="JACGWU010000001">
    <property type="protein sequence ID" value="MBA8828101.1"/>
    <property type="molecule type" value="Genomic_DNA"/>
</dbReference>
<dbReference type="Pfam" id="PF14155">
    <property type="entry name" value="DUF4307"/>
    <property type="match status" value="1"/>
</dbReference>
<keyword evidence="1" id="KW-0472">Membrane</keyword>